<protein>
    <submittedName>
        <fullName evidence="1">Uncharacterized protein</fullName>
    </submittedName>
</protein>
<sequence length="106" mass="12129">MVEYKFYTDEFCGKAISEEDWRGREAFASAYIRKYFVGFSVEADDYKHGICAVAEAKQTVDQGVLESQTVGSWSKHYSVNSVSDKDRLLNAAMLYLSEYRKGVEWA</sequence>
<dbReference type="RefSeq" id="WP_094233638.1">
    <property type="nucleotide sequence ID" value="NZ_CP016199.1"/>
</dbReference>
<reference evidence="2" key="1">
    <citation type="submission" date="2016-05" db="EMBL/GenBank/DDBJ databases">
        <authorList>
            <person name="Holder M.E."/>
            <person name="Ajami N.J."/>
            <person name="Petrosino J.F."/>
        </authorList>
    </citation>
    <scope>NUCLEOTIDE SEQUENCE [LARGE SCALE GENOMIC DNA]</scope>
    <source>
        <strain evidence="2">ATCC 700696</strain>
    </source>
</reference>
<evidence type="ECO:0000313" key="1">
    <source>
        <dbReference type="EMBL" id="ASS37410.1"/>
    </source>
</evidence>
<keyword evidence="2" id="KW-1185">Reference proteome</keyword>
<name>A0A223AR20_9FIRM</name>
<evidence type="ECO:0000313" key="2">
    <source>
        <dbReference type="Proteomes" id="UP000214689"/>
    </source>
</evidence>
<dbReference type="EMBL" id="CP016199">
    <property type="protein sequence ID" value="ASS37410.1"/>
    <property type="molecule type" value="Genomic_DNA"/>
</dbReference>
<dbReference type="AlphaFoldDB" id="A0A223AR20"/>
<accession>A0A223AR20</accession>
<dbReference type="OrthoDB" id="1829112at2"/>
<organism evidence="1 2">
    <name type="scientific">Mogibacterium pumilum</name>
    <dbReference type="NCBI Taxonomy" id="86332"/>
    <lineage>
        <taxon>Bacteria</taxon>
        <taxon>Bacillati</taxon>
        <taxon>Bacillota</taxon>
        <taxon>Clostridia</taxon>
        <taxon>Peptostreptococcales</taxon>
        <taxon>Anaerovoracaceae</taxon>
        <taxon>Mogibacterium</taxon>
    </lineage>
</organism>
<proteinExistence type="predicted"/>
<gene>
    <name evidence="1" type="ORF">AXF17_02295</name>
</gene>
<dbReference type="Proteomes" id="UP000214689">
    <property type="component" value="Chromosome"/>
</dbReference>